<dbReference type="RefSeq" id="WP_093322600.1">
    <property type="nucleotide sequence ID" value="NZ_FOHV01000047.1"/>
</dbReference>
<keyword evidence="1" id="KW-0812">Transmembrane</keyword>
<dbReference type="AlphaFoldDB" id="A0A1I0FSK0"/>
<evidence type="ECO:0000256" key="1">
    <source>
        <dbReference type="SAM" id="Phobius"/>
    </source>
</evidence>
<keyword evidence="1" id="KW-1133">Transmembrane helix</keyword>
<dbReference type="EMBL" id="FOHV01000047">
    <property type="protein sequence ID" value="SET61302.1"/>
    <property type="molecule type" value="Genomic_DNA"/>
</dbReference>
<evidence type="ECO:0000313" key="3">
    <source>
        <dbReference type="Proteomes" id="UP000242642"/>
    </source>
</evidence>
<proteinExistence type="predicted"/>
<reference evidence="3" key="1">
    <citation type="submission" date="2016-10" db="EMBL/GenBank/DDBJ databases">
        <authorList>
            <person name="Varghese N."/>
            <person name="Submissions S."/>
        </authorList>
    </citation>
    <scope>NUCLEOTIDE SEQUENCE [LARGE SCALE GENOMIC DNA]</scope>
    <source>
        <strain evidence="3">DSM 18579</strain>
    </source>
</reference>
<feature type="transmembrane region" description="Helical" evidence="1">
    <location>
        <begin position="7"/>
        <end position="26"/>
    </location>
</feature>
<dbReference type="OrthoDB" id="7065811at2"/>
<organism evidence="2 3">
    <name type="scientific">Thorsellia anophelis DSM 18579</name>
    <dbReference type="NCBI Taxonomy" id="1123402"/>
    <lineage>
        <taxon>Bacteria</taxon>
        <taxon>Pseudomonadati</taxon>
        <taxon>Pseudomonadota</taxon>
        <taxon>Gammaproteobacteria</taxon>
        <taxon>Enterobacterales</taxon>
        <taxon>Thorselliaceae</taxon>
        <taxon>Thorsellia</taxon>
    </lineage>
</organism>
<sequence>MVYLIKCFIYFFIFINMITIGFANAIENSIKDAHSNKTKEVIGHKPYIHSIGANIQLDNQTLFDSQGNPVLTVGSILYIDSQLCEYTNDIIEVTPELKIRQSKYNFIDADKDECIAEKHDIEWYMVEPSTGQWDDVNSWEDLLSEKITSSQYPESLLPAGTIAKNSLTSSLRVPSEAIGKRIAFSYRPSSRITVPLAQGPTMFVWDLDYYFGQIENPKGKSDFINAGQKLARTETYSGGGVVNPLINSPEIKNVTLEGEFKVNGRLTAQYDFYSHTDYEFEDRSLFWWGAFGTTRDKALFESETGSLNAISPALTSEDVGQIYEVSIRPIKHENGFIVKGEVVTKTTDGEFEVEVEEPFRAIKLATTVYPKNAIGATTVHEYGEGFPSTGFYSARFILFAQDEPNSAAVRNNNINNNKTWQWYVNGGEIATSSTPSINTYAMVDLNGFVTLLSEPPSDGVIEIYAQKGSVRKKHSFSISQWLLTSRELNTLKLVPLAEAQNICDSRGLRLPTIEELTPRLARNNDPNNSNGNSYEFVYTFPDERFYSQWGKLAHINTPYDPITGKALSGNLWMAHQYYWTSSMTTTNRPISMGLTDTGSWLGETNVARNRGVTCVKSTELAIAPNIDNLKPYFGSTQSENLPVNGIVLGEKLSATYNFEAGTNPIDKSRYEWKHLETGKVVAYGVATSAQNQGRIPEYTVSASDIGYTLELSVQAYDLINKSGNTLKYEFKDIKPVLQTDYPKIDSLKIVSRNNQPYVIGTDLFLTYHWDLGFTGKSHFKEQSNLIWSLPNGENRVVVINRDDSTELASGVMRDTFELEEGRYTITAQDIGSIIQVTLEAKAIGNQSDVYIGNTLTAQLGIPTHNPMSAIKLSYTAYPKNNQGFETQHAFGKGYPSLGFNGARFLLMAQDLPGSSQANSNNVTNNRQWRWRIDGGLPATNTTPSRNPYAMVDYSGWVTLLAEPPKGTIIHITAERNGQTKEHSFSLDKWLVSPRELNQLSTLRHDPAKALCESRGLRLPLQEELSGVREDSTNPDRSFGASNNAAGRAIIYTYPSNDYFSQWGSLSQFQTRYNPLTGATVSGNHWLTNHYWTESRTKTDKVIYVGITANGDWFGEANMNNARATACIKSL</sequence>
<dbReference type="Proteomes" id="UP000242642">
    <property type="component" value="Unassembled WGS sequence"/>
</dbReference>
<name>A0A1I0FSK0_9GAMM</name>
<dbReference type="Gene3D" id="2.60.40.1080">
    <property type="match status" value="2"/>
</dbReference>
<protein>
    <submittedName>
        <fullName evidence="2">Uncharacterized protein</fullName>
    </submittedName>
</protein>
<keyword evidence="3" id="KW-1185">Reference proteome</keyword>
<keyword evidence="1" id="KW-0472">Membrane</keyword>
<gene>
    <name evidence="2" type="ORF">SAMN02583745_02882</name>
</gene>
<accession>A0A1I0FSK0</accession>
<evidence type="ECO:0000313" key="2">
    <source>
        <dbReference type="EMBL" id="SET61302.1"/>
    </source>
</evidence>